<dbReference type="PANTHER" id="PTHR42208">
    <property type="entry name" value="HEAVY METAL TRANSPORTER-RELATED"/>
    <property type="match status" value="1"/>
</dbReference>
<protein>
    <submittedName>
        <fullName evidence="3">Sulfite exporter TauE/SafE</fullName>
    </submittedName>
</protein>
<keyword evidence="1" id="KW-0472">Membrane</keyword>
<comment type="caution">
    <text evidence="3">The sequence shown here is derived from an EMBL/GenBank/DDBJ whole genome shotgun (WGS) entry which is preliminary data.</text>
</comment>
<reference evidence="3 4" key="1">
    <citation type="submission" date="2024-06" db="EMBL/GenBank/DDBJ databases">
        <title>Genomic Encyclopedia of Type Strains, Phase IV (KMG-IV): sequencing the most valuable type-strain genomes for metagenomic binning, comparative biology and taxonomic classification.</title>
        <authorList>
            <person name="Goeker M."/>
        </authorList>
    </citation>
    <scope>NUCLEOTIDE SEQUENCE [LARGE SCALE GENOMIC DNA]</scope>
    <source>
        <strain evidence="3 4">DSM 29388</strain>
    </source>
</reference>
<evidence type="ECO:0000313" key="3">
    <source>
        <dbReference type="EMBL" id="MET3732525.1"/>
    </source>
</evidence>
<dbReference type="EMBL" id="JBEPMO010000014">
    <property type="protein sequence ID" value="MET3732525.1"/>
    <property type="molecule type" value="Genomic_DNA"/>
</dbReference>
<evidence type="ECO:0000313" key="4">
    <source>
        <dbReference type="Proteomes" id="UP001549146"/>
    </source>
</evidence>
<feature type="domain" description="Urease accessory protein UreH-like transmembrane" evidence="2">
    <location>
        <begin position="1"/>
        <end position="186"/>
    </location>
</feature>
<proteinExistence type="predicted"/>
<dbReference type="Pfam" id="PF13386">
    <property type="entry name" value="DsbD_2"/>
    <property type="match status" value="1"/>
</dbReference>
<gene>
    <name evidence="3" type="ORF">ABID46_002114</name>
</gene>
<evidence type="ECO:0000259" key="2">
    <source>
        <dbReference type="Pfam" id="PF13386"/>
    </source>
</evidence>
<feature type="transmembrane region" description="Helical" evidence="1">
    <location>
        <begin position="172"/>
        <end position="192"/>
    </location>
</feature>
<keyword evidence="1" id="KW-0812">Transmembrane</keyword>
<feature type="transmembrane region" description="Helical" evidence="1">
    <location>
        <begin position="31"/>
        <end position="51"/>
    </location>
</feature>
<dbReference type="PANTHER" id="PTHR42208:SF1">
    <property type="entry name" value="HEAVY METAL TRANSPORTER"/>
    <property type="match status" value="1"/>
</dbReference>
<accession>A0ABV2LVE2</accession>
<feature type="transmembrane region" description="Helical" evidence="1">
    <location>
        <begin position="57"/>
        <end position="75"/>
    </location>
</feature>
<keyword evidence="1" id="KW-1133">Transmembrane helix</keyword>
<name>A0ABV2LVE2_9FLAO</name>
<sequence>MCGPIALSLGLNPSNPIDFTTRNLTYQFGRVTTYTLMGGILGIFGLGASFAGIQQPLSIAIGILMIAMAILPKNLGSDQLGFKPFSKLMYQIKMGLGKYLRQKKYSSLFITGLLNGLLPCGAVYAALTGSLAMGSIQGGTLFMFLFGLGTIPLMYTTVLMGNAISVQTREKILKILPYVMVILGILFILRGLNLDIPFISPASENLEVGVEGHNH</sequence>
<feature type="transmembrane region" description="Helical" evidence="1">
    <location>
        <begin position="108"/>
        <end position="127"/>
    </location>
</feature>
<dbReference type="InterPro" id="IPR039447">
    <property type="entry name" value="UreH-like_TM_dom"/>
</dbReference>
<dbReference type="Proteomes" id="UP001549146">
    <property type="component" value="Unassembled WGS sequence"/>
</dbReference>
<feature type="transmembrane region" description="Helical" evidence="1">
    <location>
        <begin position="139"/>
        <end position="160"/>
    </location>
</feature>
<organism evidence="3 4">
    <name type="scientific">Moheibacter stercoris</name>
    <dbReference type="NCBI Taxonomy" id="1628251"/>
    <lineage>
        <taxon>Bacteria</taxon>
        <taxon>Pseudomonadati</taxon>
        <taxon>Bacteroidota</taxon>
        <taxon>Flavobacteriia</taxon>
        <taxon>Flavobacteriales</taxon>
        <taxon>Weeksellaceae</taxon>
        <taxon>Moheibacter</taxon>
    </lineage>
</organism>
<evidence type="ECO:0000256" key="1">
    <source>
        <dbReference type="SAM" id="Phobius"/>
    </source>
</evidence>
<keyword evidence="4" id="KW-1185">Reference proteome</keyword>